<dbReference type="InterPro" id="IPR007543">
    <property type="entry name" value="LptD_C"/>
</dbReference>
<dbReference type="PANTHER" id="PTHR30189">
    <property type="entry name" value="LPS-ASSEMBLY PROTEIN"/>
    <property type="match status" value="1"/>
</dbReference>
<feature type="domain" description="LptD C-terminal" evidence="1">
    <location>
        <begin position="323"/>
        <end position="710"/>
    </location>
</feature>
<dbReference type="PANTHER" id="PTHR30189:SF1">
    <property type="entry name" value="LPS-ASSEMBLY PROTEIN LPTD"/>
    <property type="match status" value="1"/>
</dbReference>
<name>A0A344PGH1_9RHOB</name>
<dbReference type="KEGG" id="pars:DRW48_01070"/>
<evidence type="ECO:0000259" key="1">
    <source>
        <dbReference type="Pfam" id="PF04453"/>
    </source>
</evidence>
<dbReference type="OrthoDB" id="9760225at2"/>
<dbReference type="GO" id="GO:0061024">
    <property type="term" value="P:membrane organization"/>
    <property type="evidence" value="ECO:0007669"/>
    <property type="project" value="InterPro"/>
</dbReference>
<sequence length="762" mass="82058">MATLALTPPVAAQQAVRGPALAPLTAPLGPSARPDGSEATIQPQFVPASRLGDATPERPVGPGAEATLLADQVTLSGDRQLEASGGVVVWYQGTRLVAPRVLYDGAADRLRIEGPIHLSRPGDRGTDREAALIADAATLDATLREGILRGARLVLARELQLAATEVRVRDSGPNGEGGRVTVLDRVAASSCRVCASNPTPLWEIRARRITHDTATHRLTFERPQFRAFGLPVAAVPFAISAPDPTVDRMTGFLPPILRTTSHLGFGVQVPWFRTLGDSADLTLAPYLAASRTATLNTRYRQAFANGALEWRGALSRDDLKDGTRGYSFAAAEFALPQDFQLGAQLQWTSDRDYLDDYGITDADTLWSGVTLQRVRREQLIALSGGAYRTLREGEDQDLLPTQVLDAQWQQVLPLPSAIGGRATLGWMLHGHRRPSGLDDLGRDVARASMRFDWQRSEVLAGGVLAEAALRLDADAWQISDDRDSQGLTARAKPTVGLTFRWPLVRGAGAGADVIEPVLALAWSPRRSAQDELRVPNEDSVFPELDEGNIYALNRLPGRDRTETGLRAAAGVGWTRLLSGGGSVGVTLVHLWRDDQDGMPASAAPLQDPQNWMLGANVQRGGLAAAGRAVLDEDGDLASGDLRLGWVRPDLQLTAGFAHVAATDTTDRNSQIGFDAGWQVREGLWARASGRYDLSLDQAQKLALGVSWRNECLSLEAEVDRDWDLPAGSRPDTGFNLSVRLGGFGRSDADRAAGTVARRSCMR</sequence>
<gene>
    <name evidence="2" type="ORF">DRW48_01070</name>
</gene>
<dbReference type="Proteomes" id="UP000252023">
    <property type="component" value="Chromosome"/>
</dbReference>
<dbReference type="InterPro" id="IPR050218">
    <property type="entry name" value="LptD"/>
</dbReference>
<evidence type="ECO:0000313" key="3">
    <source>
        <dbReference type="Proteomes" id="UP000252023"/>
    </source>
</evidence>
<protein>
    <submittedName>
        <fullName evidence="2">LPS-assembly protein LptD</fullName>
    </submittedName>
</protein>
<dbReference type="GO" id="GO:1990351">
    <property type="term" value="C:transporter complex"/>
    <property type="evidence" value="ECO:0007669"/>
    <property type="project" value="TreeGrafter"/>
</dbReference>
<reference evidence="3" key="1">
    <citation type="submission" date="2018-07" db="EMBL/GenBank/DDBJ databases">
        <title>Genome sequencing of Paracoccus sp. SC2-6.</title>
        <authorList>
            <person name="Heo J."/>
            <person name="Kim S.-J."/>
            <person name="Kwon S.-W."/>
        </authorList>
    </citation>
    <scope>NUCLEOTIDE SEQUENCE [LARGE SCALE GENOMIC DNA]</scope>
    <source>
        <strain evidence="3">SC2-6</strain>
    </source>
</reference>
<proteinExistence type="predicted"/>
<dbReference type="GO" id="GO:0009279">
    <property type="term" value="C:cell outer membrane"/>
    <property type="evidence" value="ECO:0007669"/>
    <property type="project" value="TreeGrafter"/>
</dbReference>
<evidence type="ECO:0000313" key="2">
    <source>
        <dbReference type="EMBL" id="AXC48476.1"/>
    </source>
</evidence>
<dbReference type="Pfam" id="PF04453">
    <property type="entry name" value="LptD"/>
    <property type="match status" value="1"/>
</dbReference>
<keyword evidence="3" id="KW-1185">Reference proteome</keyword>
<organism evidence="2 3">
    <name type="scientific">Paracoccus suum</name>
    <dbReference type="NCBI Taxonomy" id="2259340"/>
    <lineage>
        <taxon>Bacteria</taxon>
        <taxon>Pseudomonadati</taxon>
        <taxon>Pseudomonadota</taxon>
        <taxon>Alphaproteobacteria</taxon>
        <taxon>Rhodobacterales</taxon>
        <taxon>Paracoccaceae</taxon>
        <taxon>Paracoccus</taxon>
    </lineage>
</organism>
<accession>A0A344PGH1</accession>
<dbReference type="AlphaFoldDB" id="A0A344PGH1"/>
<dbReference type="EMBL" id="CP030918">
    <property type="protein sequence ID" value="AXC48476.1"/>
    <property type="molecule type" value="Genomic_DNA"/>
</dbReference>